<dbReference type="InterPro" id="IPR036640">
    <property type="entry name" value="ABC1_TM_sf"/>
</dbReference>
<dbReference type="PROSITE" id="PS50929">
    <property type="entry name" value="ABC_TM1F"/>
    <property type="match status" value="1"/>
</dbReference>
<dbReference type="Gene3D" id="1.20.1560.10">
    <property type="entry name" value="ABC transporter type 1, transmembrane domain"/>
    <property type="match status" value="1"/>
</dbReference>
<evidence type="ECO:0000256" key="6">
    <source>
        <dbReference type="ARBA" id="ARBA00022840"/>
    </source>
</evidence>
<dbReference type="GO" id="GO:0016887">
    <property type="term" value="F:ATP hydrolysis activity"/>
    <property type="evidence" value="ECO:0007669"/>
    <property type="project" value="InterPro"/>
</dbReference>
<evidence type="ECO:0000313" key="12">
    <source>
        <dbReference type="EMBL" id="KRN05707.1"/>
    </source>
</evidence>
<feature type="transmembrane region" description="Helical" evidence="9">
    <location>
        <begin position="146"/>
        <end position="174"/>
    </location>
</feature>
<dbReference type="InterPro" id="IPR011527">
    <property type="entry name" value="ABC1_TM_dom"/>
</dbReference>
<dbReference type="AlphaFoldDB" id="A0A023CVH0"/>
<keyword evidence="6 12" id="KW-0067">ATP-binding</keyword>
<organism evidence="12 13">
    <name type="scientific">Liquorilactobacillus sucicola DSM 21376 = JCM 15457</name>
    <dbReference type="NCBI Taxonomy" id="1423806"/>
    <lineage>
        <taxon>Bacteria</taxon>
        <taxon>Bacillati</taxon>
        <taxon>Bacillota</taxon>
        <taxon>Bacilli</taxon>
        <taxon>Lactobacillales</taxon>
        <taxon>Lactobacillaceae</taxon>
        <taxon>Liquorilactobacillus</taxon>
    </lineage>
</organism>
<dbReference type="PANTHER" id="PTHR43394">
    <property type="entry name" value="ATP-DEPENDENT PERMEASE MDL1, MITOCHONDRIAL"/>
    <property type="match status" value="1"/>
</dbReference>
<comment type="subcellular location">
    <subcellularLocation>
        <location evidence="1">Cell membrane</location>
        <topology evidence="1">Multi-pass membrane protein</topology>
    </subcellularLocation>
</comment>
<keyword evidence="13" id="KW-1185">Reference proteome</keyword>
<dbReference type="Pfam" id="PF00005">
    <property type="entry name" value="ABC_tran"/>
    <property type="match status" value="1"/>
</dbReference>
<keyword evidence="3" id="KW-1003">Cell membrane</keyword>
<keyword evidence="7 9" id="KW-1133">Transmembrane helix</keyword>
<dbReference type="Gene3D" id="3.40.50.300">
    <property type="entry name" value="P-loop containing nucleotide triphosphate hydrolases"/>
    <property type="match status" value="1"/>
</dbReference>
<dbReference type="PROSITE" id="PS50893">
    <property type="entry name" value="ABC_TRANSPORTER_2"/>
    <property type="match status" value="1"/>
</dbReference>
<dbReference type="InterPro" id="IPR003593">
    <property type="entry name" value="AAA+_ATPase"/>
</dbReference>
<reference evidence="12 13" key="1">
    <citation type="journal article" date="2015" name="Genome Announc.">
        <title>Expanding the biotechnology potential of lactobacilli through comparative genomics of 213 strains and associated genera.</title>
        <authorList>
            <person name="Sun Z."/>
            <person name="Harris H.M."/>
            <person name="McCann A."/>
            <person name="Guo C."/>
            <person name="Argimon S."/>
            <person name="Zhang W."/>
            <person name="Yang X."/>
            <person name="Jeffery I.B."/>
            <person name="Cooney J.C."/>
            <person name="Kagawa T.F."/>
            <person name="Liu W."/>
            <person name="Song Y."/>
            <person name="Salvetti E."/>
            <person name="Wrobel A."/>
            <person name="Rasinkangas P."/>
            <person name="Parkhill J."/>
            <person name="Rea M.C."/>
            <person name="O'Sullivan O."/>
            <person name="Ritari J."/>
            <person name="Douillard F.P."/>
            <person name="Paul Ross R."/>
            <person name="Yang R."/>
            <person name="Briner A.E."/>
            <person name="Felis G.E."/>
            <person name="de Vos W.M."/>
            <person name="Barrangou R."/>
            <person name="Klaenhammer T.R."/>
            <person name="Caufield P.W."/>
            <person name="Cui Y."/>
            <person name="Zhang H."/>
            <person name="O'Toole P.W."/>
        </authorList>
    </citation>
    <scope>NUCLEOTIDE SEQUENCE [LARGE SCALE GENOMIC DNA]</scope>
    <source>
        <strain evidence="12 13">DSM 21376</strain>
    </source>
</reference>
<dbReference type="SUPFAM" id="SSF90123">
    <property type="entry name" value="ABC transporter transmembrane region"/>
    <property type="match status" value="1"/>
</dbReference>
<dbReference type="Pfam" id="PF00664">
    <property type="entry name" value="ABC_membrane"/>
    <property type="match status" value="1"/>
</dbReference>
<evidence type="ECO:0000256" key="9">
    <source>
        <dbReference type="SAM" id="Phobius"/>
    </source>
</evidence>
<dbReference type="PATRIC" id="fig|1423806.3.peg.2322"/>
<evidence type="ECO:0000259" key="11">
    <source>
        <dbReference type="PROSITE" id="PS50929"/>
    </source>
</evidence>
<dbReference type="RefSeq" id="WP_034987375.1">
    <property type="nucleotide sequence ID" value="NZ_AYZF01000017.1"/>
</dbReference>
<sequence>MKNLRRILDIAGDHSKHLYGSIILSALSAILMLFPYFSIYQLITLSSAGQVSVNVLKKYGALALGGIIFGIITYFVALWLSHMAGFRVEKNIRKYGINQLLKISLSFFDNEESGAIRKTIDDNASLTHSFVAHNIPDIVRSVVGPVIILGSIFMINWFYGVLIVAIVIVSLYLLKKMMGNTNDMTHYMDALDEMNSASTEFIRGIALVKLFAVPLTVFKKFRASITNYAQWALNYSFSARRAYVINQIVLELFPLLLVFTLSKRAMNADHFAGALFCLLVSSQVVLLLIKVMYIGENLTLAMQALDRVDNMFVKHQTTPPSESLSTIPADFANDRLSFENVTFSYDSKKTALENISFDISPQRMTVIVGASGSGKSTVARLIIGAYKNYTGRIFIGKTEIKNLTENQLMSHITYVSQNSRLFSRSILENLQIANPNASTQQIDQALKKACCEDLIAKLPKGLETLLGEDGIYLSGGEQQRLALCQAFLSASQIVILDEVTASIDTENESQMQLAISKLAAEKTLIVIDHKLKITKDAAQVLVFDQGKLVESGTHKELVSRNGKYREMIRMHEQTQQWKLGEGK</sequence>
<accession>A0A023CVH0</accession>
<feature type="transmembrane region" description="Helical" evidence="9">
    <location>
        <begin position="242"/>
        <end position="259"/>
    </location>
</feature>
<dbReference type="GO" id="GO:0005886">
    <property type="term" value="C:plasma membrane"/>
    <property type="evidence" value="ECO:0007669"/>
    <property type="project" value="UniProtKB-SubCell"/>
</dbReference>
<name>A0A023CVH0_9LACO</name>
<keyword evidence="2" id="KW-0813">Transport</keyword>
<keyword evidence="4 9" id="KW-0812">Transmembrane</keyword>
<dbReference type="PROSITE" id="PS00211">
    <property type="entry name" value="ABC_TRANSPORTER_1"/>
    <property type="match status" value="1"/>
</dbReference>
<keyword evidence="8 9" id="KW-0472">Membrane</keyword>
<evidence type="ECO:0000256" key="1">
    <source>
        <dbReference type="ARBA" id="ARBA00004651"/>
    </source>
</evidence>
<dbReference type="STRING" id="1423806.FD15_GL002273"/>
<dbReference type="PANTHER" id="PTHR43394:SF1">
    <property type="entry name" value="ATP-BINDING CASSETTE SUB-FAMILY B MEMBER 10, MITOCHONDRIAL"/>
    <property type="match status" value="1"/>
</dbReference>
<dbReference type="InterPro" id="IPR017871">
    <property type="entry name" value="ABC_transporter-like_CS"/>
</dbReference>
<evidence type="ECO:0000313" key="13">
    <source>
        <dbReference type="Proteomes" id="UP000050961"/>
    </source>
</evidence>
<evidence type="ECO:0000256" key="5">
    <source>
        <dbReference type="ARBA" id="ARBA00022741"/>
    </source>
</evidence>
<evidence type="ECO:0000256" key="3">
    <source>
        <dbReference type="ARBA" id="ARBA00022475"/>
    </source>
</evidence>
<feature type="transmembrane region" description="Helical" evidence="9">
    <location>
        <begin position="201"/>
        <end position="221"/>
    </location>
</feature>
<feature type="domain" description="ABC transporter" evidence="10">
    <location>
        <begin position="336"/>
        <end position="570"/>
    </location>
</feature>
<dbReference type="EMBL" id="AYZF01000017">
    <property type="protein sequence ID" value="KRN05707.1"/>
    <property type="molecule type" value="Genomic_DNA"/>
</dbReference>
<keyword evidence="5" id="KW-0547">Nucleotide-binding</keyword>
<evidence type="ECO:0000256" key="7">
    <source>
        <dbReference type="ARBA" id="ARBA00022989"/>
    </source>
</evidence>
<dbReference type="eggNOG" id="COG1132">
    <property type="taxonomic scope" value="Bacteria"/>
</dbReference>
<dbReference type="Proteomes" id="UP000050961">
    <property type="component" value="Unassembled WGS sequence"/>
</dbReference>
<dbReference type="SUPFAM" id="SSF52540">
    <property type="entry name" value="P-loop containing nucleoside triphosphate hydrolases"/>
    <property type="match status" value="1"/>
</dbReference>
<evidence type="ECO:0000259" key="10">
    <source>
        <dbReference type="PROSITE" id="PS50893"/>
    </source>
</evidence>
<dbReference type="GO" id="GO:0015421">
    <property type="term" value="F:ABC-type oligopeptide transporter activity"/>
    <property type="evidence" value="ECO:0007669"/>
    <property type="project" value="TreeGrafter"/>
</dbReference>
<dbReference type="SMART" id="SM00382">
    <property type="entry name" value="AAA"/>
    <property type="match status" value="1"/>
</dbReference>
<gene>
    <name evidence="12" type="ORF">FD15_GL002273</name>
</gene>
<comment type="caution">
    <text evidence="12">The sequence shown here is derived from an EMBL/GenBank/DDBJ whole genome shotgun (WGS) entry which is preliminary data.</text>
</comment>
<dbReference type="OrthoDB" id="9802264at2"/>
<dbReference type="GO" id="GO:0005524">
    <property type="term" value="F:ATP binding"/>
    <property type="evidence" value="ECO:0007669"/>
    <property type="project" value="UniProtKB-KW"/>
</dbReference>
<feature type="domain" description="ABC transmembrane type-1" evidence="11">
    <location>
        <begin position="20"/>
        <end position="267"/>
    </location>
</feature>
<proteinExistence type="predicted"/>
<feature type="transmembrane region" description="Helical" evidence="9">
    <location>
        <begin position="271"/>
        <end position="293"/>
    </location>
</feature>
<feature type="transmembrane region" description="Helical" evidence="9">
    <location>
        <begin position="59"/>
        <end position="80"/>
    </location>
</feature>
<evidence type="ECO:0000256" key="4">
    <source>
        <dbReference type="ARBA" id="ARBA00022692"/>
    </source>
</evidence>
<dbReference type="InterPro" id="IPR003439">
    <property type="entry name" value="ABC_transporter-like_ATP-bd"/>
</dbReference>
<evidence type="ECO:0000256" key="8">
    <source>
        <dbReference type="ARBA" id="ARBA00023136"/>
    </source>
</evidence>
<dbReference type="FunFam" id="3.40.50.300:FF:000221">
    <property type="entry name" value="Multidrug ABC transporter ATP-binding protein"/>
    <property type="match status" value="1"/>
</dbReference>
<dbReference type="InterPro" id="IPR039421">
    <property type="entry name" value="Type_1_exporter"/>
</dbReference>
<protein>
    <submittedName>
        <fullName evidence="12">ABC transporter, ATP-binding protein</fullName>
    </submittedName>
</protein>
<feature type="transmembrane region" description="Helical" evidence="9">
    <location>
        <begin position="21"/>
        <end position="39"/>
    </location>
</feature>
<dbReference type="InterPro" id="IPR027417">
    <property type="entry name" value="P-loop_NTPase"/>
</dbReference>
<evidence type="ECO:0000256" key="2">
    <source>
        <dbReference type="ARBA" id="ARBA00022448"/>
    </source>
</evidence>